<reference evidence="1 2" key="1">
    <citation type="submission" date="2024-09" db="EMBL/GenBank/DDBJ databases">
        <authorList>
            <person name="Sun Q."/>
            <person name="Mori K."/>
        </authorList>
    </citation>
    <scope>NUCLEOTIDE SEQUENCE [LARGE SCALE GENOMIC DNA]</scope>
    <source>
        <strain evidence="1 2">CCM 7539</strain>
    </source>
</reference>
<accession>A0ABV6H025</accession>
<evidence type="ECO:0008006" key="3">
    <source>
        <dbReference type="Google" id="ProtNLM"/>
    </source>
</evidence>
<organism evidence="1 2">
    <name type="scientific">Gallibacterium trehalosifermentans</name>
    <dbReference type="NCBI Taxonomy" id="516935"/>
    <lineage>
        <taxon>Bacteria</taxon>
        <taxon>Pseudomonadati</taxon>
        <taxon>Pseudomonadota</taxon>
        <taxon>Gammaproteobacteria</taxon>
        <taxon>Pasteurellales</taxon>
        <taxon>Pasteurellaceae</taxon>
        <taxon>Gallibacterium</taxon>
    </lineage>
</organism>
<proteinExistence type="predicted"/>
<evidence type="ECO:0000313" key="2">
    <source>
        <dbReference type="Proteomes" id="UP001589767"/>
    </source>
</evidence>
<evidence type="ECO:0000313" key="1">
    <source>
        <dbReference type="EMBL" id="MFC0308978.1"/>
    </source>
</evidence>
<protein>
    <recommendedName>
        <fullName evidence="3">Competence protein ComA</fullName>
    </recommendedName>
</protein>
<comment type="caution">
    <text evidence="1">The sequence shown here is derived from an EMBL/GenBank/DDBJ whole genome shotgun (WGS) entry which is preliminary data.</text>
</comment>
<dbReference type="Proteomes" id="UP001589767">
    <property type="component" value="Unassembled WGS sequence"/>
</dbReference>
<name>A0ABV6H025_9PAST</name>
<keyword evidence="2" id="KW-1185">Reference proteome</keyword>
<gene>
    <name evidence="1" type="ORF">ACFFHK_04565</name>
</gene>
<sequence length="213" mass="25471">MLTTLLTKQYRYAAQQILYVSVLPIHLVWRRSYHYPQKLTQYVLEQQVYHLLENDLPHDGSPIWFDYIYQGEYLDLYVVKQHNAQQEIEKYYPLPLSILDVFPRVLLRAFRHLSERNATESVLYCYYAEQCIFLLDSPFKTELFVTQEDFYSSWEKYITAFRNNFSRIILFQTDKHQSVDITAIINHENVQQITTLSEGEFICLGCALWGRDD</sequence>
<dbReference type="EMBL" id="JBHLWB010000004">
    <property type="protein sequence ID" value="MFC0308978.1"/>
    <property type="molecule type" value="Genomic_DNA"/>
</dbReference>
<dbReference type="RefSeq" id="WP_382370001.1">
    <property type="nucleotide sequence ID" value="NZ_JBHLWB010000004.1"/>
</dbReference>